<dbReference type="KEGG" id="cmq:B840_10665"/>
<dbReference type="Proteomes" id="UP000031928">
    <property type="component" value="Chromosome"/>
</dbReference>
<reference evidence="1 2" key="1">
    <citation type="submission" date="2014-05" db="EMBL/GenBank/DDBJ databases">
        <title>Complete genome sequence of Corynebacterium marinum DSM 44953.</title>
        <authorList>
            <person name="Schaffert L."/>
            <person name="Albersmeier A."/>
            <person name="Kalinowski J."/>
            <person name="Ruckert C."/>
        </authorList>
    </citation>
    <scope>NUCLEOTIDE SEQUENCE [LARGE SCALE GENOMIC DNA]</scope>
    <source>
        <strain evidence="1 2">DSM 44953</strain>
    </source>
</reference>
<dbReference type="EMBL" id="CP007790">
    <property type="protein sequence ID" value="AJK69706.1"/>
    <property type="molecule type" value="Genomic_DNA"/>
</dbReference>
<sequence length="313" mass="35356">MRDWSAALGLIHIPRVSLTDRAFWENLKGRYYVRLCPEVVVRRDMWEKLPVWQQEEVRVQAVGMSVDRAVLVGRSAARVHGLPVPGRDRFVELNLPGKNIRPPRRQWPSGVKYWSGYLPEGQIQVVNGVRVTSIPRTLLDLARHQGIEEAIVTFDAALSMQGATKELLLDRFLAFGPVPGIRKARRALELADGRSESPLESWGRAQIVTAELPELESLEVQVNVLGGRYRIDHVLNGDIANELHGDVKYDNVTTGTGAIAQMRKDRDREREIQNAGFTMLHADYRDLVTRRNGESVFVGTVRETLRAQQRKAA</sequence>
<dbReference type="HOGENOM" id="CLU_052626_1_0_11"/>
<dbReference type="STRING" id="1224162.B840_10665"/>
<name>A0A0B6TYB5_9CORY</name>
<evidence type="ECO:0008006" key="3">
    <source>
        <dbReference type="Google" id="ProtNLM"/>
    </source>
</evidence>
<evidence type="ECO:0000313" key="2">
    <source>
        <dbReference type="Proteomes" id="UP000031928"/>
    </source>
</evidence>
<organism evidence="1 2">
    <name type="scientific">Corynebacterium marinum DSM 44953</name>
    <dbReference type="NCBI Taxonomy" id="1224162"/>
    <lineage>
        <taxon>Bacteria</taxon>
        <taxon>Bacillati</taxon>
        <taxon>Actinomycetota</taxon>
        <taxon>Actinomycetes</taxon>
        <taxon>Mycobacteriales</taxon>
        <taxon>Corynebacteriaceae</taxon>
        <taxon>Corynebacterium</taxon>
    </lineage>
</organism>
<protein>
    <recommendedName>
        <fullName evidence="3">DUF559 domain-containing protein</fullName>
    </recommendedName>
</protein>
<dbReference type="AlphaFoldDB" id="A0A0B6TYB5"/>
<proteinExistence type="predicted"/>
<keyword evidence="2" id="KW-1185">Reference proteome</keyword>
<evidence type="ECO:0000313" key="1">
    <source>
        <dbReference type="EMBL" id="AJK69706.1"/>
    </source>
</evidence>
<gene>
    <name evidence="1" type="ORF">B840_10665</name>
</gene>
<accession>A0A0B6TYB5</accession>